<keyword evidence="5" id="KW-1185">Reference proteome</keyword>
<evidence type="ECO:0000313" key="5">
    <source>
        <dbReference type="Proteomes" id="UP000006443"/>
    </source>
</evidence>
<evidence type="ECO:0000256" key="2">
    <source>
        <dbReference type="SAM" id="SignalP"/>
    </source>
</evidence>
<feature type="region of interest" description="Disordered" evidence="1">
    <location>
        <begin position="165"/>
        <end position="184"/>
    </location>
</feature>
<proteinExistence type="predicted"/>
<name>C0GJW2_DETAL</name>
<evidence type="ECO:0000259" key="3">
    <source>
        <dbReference type="Pfam" id="PF14343"/>
    </source>
</evidence>
<feature type="chain" id="PRO_5038761015" description="PrcB C-terminal domain-containing protein" evidence="2">
    <location>
        <begin position="19"/>
        <end position="184"/>
    </location>
</feature>
<dbReference type="InterPro" id="IPR025748">
    <property type="entry name" value="PrcB_C_dom"/>
</dbReference>
<dbReference type="Pfam" id="PF14343">
    <property type="entry name" value="PrcB_C"/>
    <property type="match status" value="1"/>
</dbReference>
<sequence>MHKLIKLTIIGLLMILLAAGCAPNGEQNNNNNNNNDRIDPGTTPIPQENIISEEEVPELVMVHVDLEEEGYYALQMDGALYLVASMGEQPTGGYSINFSEYRDNQDHTWDVFLETEEPGDDPVTQALTYPAAFARFEEDLPIFHVQFHVNDTPTELVTVINLDSPEDEDENVIDLDENNEDQTL</sequence>
<dbReference type="OrthoDB" id="422698at2"/>
<dbReference type="eggNOG" id="ENOG5033AUW">
    <property type="taxonomic scope" value="Bacteria"/>
</dbReference>
<gene>
    <name evidence="4" type="ORF">DealDRAFT_2771</name>
</gene>
<dbReference type="PROSITE" id="PS51257">
    <property type="entry name" value="PROKAR_LIPOPROTEIN"/>
    <property type="match status" value="1"/>
</dbReference>
<organism evidence="4 5">
    <name type="scientific">Dethiobacter alkaliphilus AHT 1</name>
    <dbReference type="NCBI Taxonomy" id="555088"/>
    <lineage>
        <taxon>Bacteria</taxon>
        <taxon>Bacillati</taxon>
        <taxon>Bacillota</taxon>
        <taxon>Dethiobacteria</taxon>
        <taxon>Dethiobacterales</taxon>
        <taxon>Dethiobacteraceae</taxon>
        <taxon>Dethiobacter</taxon>
    </lineage>
</organism>
<keyword evidence="2" id="KW-0732">Signal</keyword>
<feature type="signal peptide" evidence="2">
    <location>
        <begin position="1"/>
        <end position="18"/>
    </location>
</feature>
<evidence type="ECO:0000256" key="1">
    <source>
        <dbReference type="SAM" id="MobiDB-lite"/>
    </source>
</evidence>
<dbReference type="AlphaFoldDB" id="C0GJW2"/>
<accession>C0GJW2</accession>
<dbReference type="RefSeq" id="WP_008518484.1">
    <property type="nucleotide sequence ID" value="NZ_ACJM01000019.1"/>
</dbReference>
<feature type="domain" description="PrcB C-terminal" evidence="3">
    <location>
        <begin position="80"/>
        <end position="136"/>
    </location>
</feature>
<protein>
    <recommendedName>
        <fullName evidence="3">PrcB C-terminal domain-containing protein</fullName>
    </recommendedName>
</protein>
<comment type="caution">
    <text evidence="4">The sequence shown here is derived from an EMBL/GenBank/DDBJ whole genome shotgun (WGS) entry which is preliminary data.</text>
</comment>
<evidence type="ECO:0000313" key="4">
    <source>
        <dbReference type="EMBL" id="EEG76331.1"/>
    </source>
</evidence>
<reference evidence="4 5" key="1">
    <citation type="submission" date="2009-02" db="EMBL/GenBank/DDBJ databases">
        <title>Sequencing of the draft genome and assembly of Dethiobacter alkaliphilus AHT 1.</title>
        <authorList>
            <consortium name="US DOE Joint Genome Institute (JGI-PGF)"/>
            <person name="Lucas S."/>
            <person name="Copeland A."/>
            <person name="Lapidus A."/>
            <person name="Glavina del Rio T."/>
            <person name="Dalin E."/>
            <person name="Tice H."/>
            <person name="Bruce D."/>
            <person name="Goodwin L."/>
            <person name="Pitluck S."/>
            <person name="Larimer F."/>
            <person name="Land M.L."/>
            <person name="Hauser L."/>
            <person name="Muyzer G."/>
        </authorList>
    </citation>
    <scope>NUCLEOTIDE SEQUENCE [LARGE SCALE GENOMIC DNA]</scope>
    <source>
        <strain evidence="4 5">AHT 1</strain>
    </source>
</reference>
<dbReference type="EMBL" id="ACJM01000019">
    <property type="protein sequence ID" value="EEG76331.1"/>
    <property type="molecule type" value="Genomic_DNA"/>
</dbReference>
<dbReference type="Proteomes" id="UP000006443">
    <property type="component" value="Unassembled WGS sequence"/>
</dbReference>